<accession>A0A4S8MPZ2</accession>
<name>A0A4S8MPZ2_DENBC</name>
<dbReference type="InterPro" id="IPR046496">
    <property type="entry name" value="DUF6589"/>
</dbReference>
<proteinExistence type="predicted"/>
<dbReference type="EMBL" id="ML179057">
    <property type="protein sequence ID" value="THV04364.1"/>
    <property type="molecule type" value="Genomic_DNA"/>
</dbReference>
<protein>
    <recommendedName>
        <fullName evidence="2">DUF6589 domain-containing protein</fullName>
    </recommendedName>
</protein>
<dbReference type="Pfam" id="PF20231">
    <property type="entry name" value="DUF6589"/>
    <property type="match status" value="1"/>
</dbReference>
<dbReference type="AlphaFoldDB" id="A0A4S8MPZ2"/>
<reference evidence="3 4" key="1">
    <citation type="journal article" date="2019" name="Nat. Ecol. Evol.">
        <title>Megaphylogeny resolves global patterns of mushroom evolution.</title>
        <authorList>
            <person name="Varga T."/>
            <person name="Krizsan K."/>
            <person name="Foldi C."/>
            <person name="Dima B."/>
            <person name="Sanchez-Garcia M."/>
            <person name="Sanchez-Ramirez S."/>
            <person name="Szollosi G.J."/>
            <person name="Szarkandi J.G."/>
            <person name="Papp V."/>
            <person name="Albert L."/>
            <person name="Andreopoulos W."/>
            <person name="Angelini C."/>
            <person name="Antonin V."/>
            <person name="Barry K.W."/>
            <person name="Bougher N.L."/>
            <person name="Buchanan P."/>
            <person name="Buyck B."/>
            <person name="Bense V."/>
            <person name="Catcheside P."/>
            <person name="Chovatia M."/>
            <person name="Cooper J."/>
            <person name="Damon W."/>
            <person name="Desjardin D."/>
            <person name="Finy P."/>
            <person name="Geml J."/>
            <person name="Haridas S."/>
            <person name="Hughes K."/>
            <person name="Justo A."/>
            <person name="Karasinski D."/>
            <person name="Kautmanova I."/>
            <person name="Kiss B."/>
            <person name="Kocsube S."/>
            <person name="Kotiranta H."/>
            <person name="LaButti K.M."/>
            <person name="Lechner B.E."/>
            <person name="Liimatainen K."/>
            <person name="Lipzen A."/>
            <person name="Lukacs Z."/>
            <person name="Mihaltcheva S."/>
            <person name="Morgado L.N."/>
            <person name="Niskanen T."/>
            <person name="Noordeloos M.E."/>
            <person name="Ohm R.A."/>
            <person name="Ortiz-Santana B."/>
            <person name="Ovrebo C."/>
            <person name="Racz N."/>
            <person name="Riley R."/>
            <person name="Savchenko A."/>
            <person name="Shiryaev A."/>
            <person name="Soop K."/>
            <person name="Spirin V."/>
            <person name="Szebenyi C."/>
            <person name="Tomsovsky M."/>
            <person name="Tulloss R.E."/>
            <person name="Uehling J."/>
            <person name="Grigoriev I.V."/>
            <person name="Vagvolgyi C."/>
            <person name="Papp T."/>
            <person name="Martin F.M."/>
            <person name="Miettinen O."/>
            <person name="Hibbett D.S."/>
            <person name="Nagy L.G."/>
        </authorList>
    </citation>
    <scope>NUCLEOTIDE SEQUENCE [LARGE SCALE GENOMIC DNA]</scope>
    <source>
        <strain evidence="3 4">CBS 962.96</strain>
    </source>
</reference>
<evidence type="ECO:0000313" key="4">
    <source>
        <dbReference type="Proteomes" id="UP000297245"/>
    </source>
</evidence>
<feature type="compositionally biased region" description="Basic and acidic residues" evidence="1">
    <location>
        <begin position="30"/>
        <end position="39"/>
    </location>
</feature>
<feature type="domain" description="DUF6589" evidence="2">
    <location>
        <begin position="384"/>
        <end position="782"/>
    </location>
</feature>
<dbReference type="Proteomes" id="UP000297245">
    <property type="component" value="Unassembled WGS sequence"/>
</dbReference>
<organism evidence="3 4">
    <name type="scientific">Dendrothele bispora (strain CBS 962.96)</name>
    <dbReference type="NCBI Taxonomy" id="1314807"/>
    <lineage>
        <taxon>Eukaryota</taxon>
        <taxon>Fungi</taxon>
        <taxon>Dikarya</taxon>
        <taxon>Basidiomycota</taxon>
        <taxon>Agaricomycotina</taxon>
        <taxon>Agaricomycetes</taxon>
        <taxon>Agaricomycetidae</taxon>
        <taxon>Agaricales</taxon>
        <taxon>Agaricales incertae sedis</taxon>
        <taxon>Dendrothele</taxon>
    </lineage>
</organism>
<evidence type="ECO:0000259" key="2">
    <source>
        <dbReference type="Pfam" id="PF20231"/>
    </source>
</evidence>
<gene>
    <name evidence="3" type="ORF">K435DRAFT_961970</name>
</gene>
<feature type="region of interest" description="Disordered" evidence="1">
    <location>
        <begin position="24"/>
        <end position="50"/>
    </location>
</feature>
<evidence type="ECO:0000256" key="1">
    <source>
        <dbReference type="SAM" id="MobiDB-lite"/>
    </source>
</evidence>
<dbReference type="OrthoDB" id="3251235at2759"/>
<evidence type="ECO:0000313" key="3">
    <source>
        <dbReference type="EMBL" id="THV04364.1"/>
    </source>
</evidence>
<sequence length="861" mass="98014">MNSLNFLATEQGFAQTFYEYEDEYISETEDPNRSSHSETSDPSPVTDIGLDSHYNVESESETFGFPNWSAGNLDSLTRKVTAVLTFMNGINITPFEWLDAFSWGTAECSSNPDIKAARTAFMHNPSLLAMLRRWWRPPRVRSSKPPPTAAQDALITLFREHVIKDIMDKELEALEPWFRGDSDLALGEQSLQTFKLHPLIVQVKEIAPTLSMCLDHLSRSARQRAENSHKSSDIPILIIISILSYSRSHARNRLQKLFAIYFKFHGTTAKAQDMLHALGLTMSHKWTCNAVGDLSQHAIKNMLLEITKFPYFLSEDNAIIPSRVFSQTLDNQGSLGNSTAATIYINKKATPLSADANERLRLQRANGILNPIGAADILQLGLASGAKLFPFYVYQVLQVLIRVPEFEFESYSRRRHRIFTPPTPIHQLPHGKDHITQQFLLGTVPFPEASFEDHLKLIREWSKQLGTDSAEERRKTATSRVMVWCGDQLTVDRLRGLFRYRSGDSNSYERLDWMVLSFGWFHLMMAFANSLYKQYLGTAKGQGLKKAINLLRRKGLANISTQGIFHQTLDDLLHHVAEAHLRVDWLRVAKAQSFADLRNKSPEELLDLAKKLIEQCASSTALSSMDSRVEYQDEAQRSTIQFNRDMLSYLSLGTAIRTGDVGVMETMIPNLIFRFSGGGSKRYTLEMLEALQQLQKELPLDVATFLKENCWLVNFSGKPDGFLPVDRAQEHNIKDIKVTHRPEGPSIDWKYLQKLHPAIPVIRSISDLIEEEFSLLARGKSHSSPSVERDIQELQNTIIESTYHEYKKGRKLDKGNKVKDYVMDGIQNIIHKPGPLANWKDNRTFDRSFKECWENEGEISD</sequence>
<keyword evidence="4" id="KW-1185">Reference proteome</keyword>